<protein>
    <recommendedName>
        <fullName evidence="7">RING-type domain-containing protein</fullName>
    </recommendedName>
</protein>
<keyword evidence="2" id="KW-0479">Metal-binding</keyword>
<feature type="domain" description="RING-type" evidence="7">
    <location>
        <begin position="35"/>
        <end position="96"/>
    </location>
</feature>
<dbReference type="InterPro" id="IPR050731">
    <property type="entry name" value="HRD1_E3_ubiq-ligases"/>
</dbReference>
<dbReference type="GO" id="GO:0043161">
    <property type="term" value="P:proteasome-mediated ubiquitin-dependent protein catabolic process"/>
    <property type="evidence" value="ECO:0007669"/>
    <property type="project" value="TreeGrafter"/>
</dbReference>
<reference evidence="8" key="1">
    <citation type="journal article" date="2020" name="Stud. Mycol.">
        <title>101 Dothideomycetes genomes: a test case for predicting lifestyles and emergence of pathogens.</title>
        <authorList>
            <person name="Haridas S."/>
            <person name="Albert R."/>
            <person name="Binder M."/>
            <person name="Bloem J."/>
            <person name="Labutti K."/>
            <person name="Salamov A."/>
            <person name="Andreopoulos B."/>
            <person name="Baker S."/>
            <person name="Barry K."/>
            <person name="Bills G."/>
            <person name="Bluhm B."/>
            <person name="Cannon C."/>
            <person name="Castanera R."/>
            <person name="Culley D."/>
            <person name="Daum C."/>
            <person name="Ezra D."/>
            <person name="Gonzalez J."/>
            <person name="Henrissat B."/>
            <person name="Kuo A."/>
            <person name="Liang C."/>
            <person name="Lipzen A."/>
            <person name="Lutzoni F."/>
            <person name="Magnuson J."/>
            <person name="Mondo S."/>
            <person name="Nolan M."/>
            <person name="Ohm R."/>
            <person name="Pangilinan J."/>
            <person name="Park H.-J."/>
            <person name="Ramirez L."/>
            <person name="Alfaro M."/>
            <person name="Sun H."/>
            <person name="Tritt A."/>
            <person name="Yoshinaga Y."/>
            <person name="Zwiers L.-H."/>
            <person name="Turgeon B."/>
            <person name="Goodwin S."/>
            <person name="Spatafora J."/>
            <person name="Crous P."/>
            <person name="Grigoriev I."/>
        </authorList>
    </citation>
    <scope>NUCLEOTIDE SEQUENCE</scope>
    <source>
        <strain evidence="8">CBS 116005</strain>
    </source>
</reference>
<dbReference type="OrthoDB" id="2849579at2759"/>
<accession>A0A6G1LAV2</accession>
<evidence type="ECO:0000313" key="9">
    <source>
        <dbReference type="Proteomes" id="UP000799436"/>
    </source>
</evidence>
<evidence type="ECO:0000313" key="8">
    <source>
        <dbReference type="EMBL" id="KAF2770063.1"/>
    </source>
</evidence>
<dbReference type="GO" id="GO:0008270">
    <property type="term" value="F:zinc ion binding"/>
    <property type="evidence" value="ECO:0007669"/>
    <property type="project" value="UniProtKB-KW"/>
</dbReference>
<evidence type="ECO:0000256" key="1">
    <source>
        <dbReference type="ARBA" id="ARBA00004906"/>
    </source>
</evidence>
<dbReference type="GO" id="GO:0016567">
    <property type="term" value="P:protein ubiquitination"/>
    <property type="evidence" value="ECO:0007669"/>
    <property type="project" value="UniProtKB-UniPathway"/>
</dbReference>
<dbReference type="SUPFAM" id="SSF57850">
    <property type="entry name" value="RING/U-box"/>
    <property type="match status" value="1"/>
</dbReference>
<keyword evidence="9" id="KW-1185">Reference proteome</keyword>
<dbReference type="GO" id="GO:0061630">
    <property type="term" value="F:ubiquitin protein ligase activity"/>
    <property type="evidence" value="ECO:0007669"/>
    <property type="project" value="TreeGrafter"/>
</dbReference>
<evidence type="ECO:0000256" key="2">
    <source>
        <dbReference type="ARBA" id="ARBA00022723"/>
    </source>
</evidence>
<evidence type="ECO:0000259" key="7">
    <source>
        <dbReference type="PROSITE" id="PS50089"/>
    </source>
</evidence>
<dbReference type="AlphaFoldDB" id="A0A6G1LAV2"/>
<dbReference type="GO" id="GO:0012505">
    <property type="term" value="C:endomembrane system"/>
    <property type="evidence" value="ECO:0007669"/>
    <property type="project" value="TreeGrafter"/>
</dbReference>
<dbReference type="PROSITE" id="PS50089">
    <property type="entry name" value="ZF_RING_2"/>
    <property type="match status" value="1"/>
</dbReference>
<sequence>MDFTITFKLPAKEFYTTGHVSSQDVANLPADRRDCQICMTQFKKITTNDLEKDPLLAEETVATCGPVGSGCRRYHMFHSKCIGTWLEMNNTCPACRMVVYSKEQQDEDVPLFDEEDSDDEAVAQPDDYADYLTRIANVAPTFSPTEQQHEQPQEPWYEVHAQYLENMVKGRIEAWRAAGDIGFDEELYSASAAMPTRPALSGYQGKGTLHATKLVDHLRRFFWHTFTANLPKYMATGKFGAVCHPAAMLVWEKLDRAIRRGEGRPITVTQLQQALDQVLEEEDKDVPVAVRPFVDAMIEEVLMAFEVSAMTDAEEKEERRRTRMMRTLMGSKMRILPTWLAHQEHMKMLPRRR</sequence>
<dbReference type="InterPro" id="IPR024766">
    <property type="entry name" value="Znf_RING_H2"/>
</dbReference>
<dbReference type="UniPathway" id="UPA00143"/>
<keyword evidence="3 6" id="KW-0863">Zinc-finger</keyword>
<organism evidence="8 9">
    <name type="scientific">Teratosphaeria nubilosa</name>
    <dbReference type="NCBI Taxonomy" id="161662"/>
    <lineage>
        <taxon>Eukaryota</taxon>
        <taxon>Fungi</taxon>
        <taxon>Dikarya</taxon>
        <taxon>Ascomycota</taxon>
        <taxon>Pezizomycotina</taxon>
        <taxon>Dothideomycetes</taxon>
        <taxon>Dothideomycetidae</taxon>
        <taxon>Mycosphaerellales</taxon>
        <taxon>Teratosphaeriaceae</taxon>
        <taxon>Teratosphaeria</taxon>
    </lineage>
</organism>
<dbReference type="Proteomes" id="UP000799436">
    <property type="component" value="Unassembled WGS sequence"/>
</dbReference>
<keyword evidence="4" id="KW-0833">Ubl conjugation pathway</keyword>
<dbReference type="InterPro" id="IPR013083">
    <property type="entry name" value="Znf_RING/FYVE/PHD"/>
</dbReference>
<evidence type="ECO:0000256" key="6">
    <source>
        <dbReference type="PROSITE-ProRule" id="PRU00175"/>
    </source>
</evidence>
<dbReference type="EMBL" id="ML995828">
    <property type="protein sequence ID" value="KAF2770063.1"/>
    <property type="molecule type" value="Genomic_DNA"/>
</dbReference>
<name>A0A6G1LAV2_9PEZI</name>
<proteinExistence type="predicted"/>
<evidence type="ECO:0000256" key="5">
    <source>
        <dbReference type="ARBA" id="ARBA00022833"/>
    </source>
</evidence>
<comment type="pathway">
    <text evidence="1">Protein modification; protein ubiquitination.</text>
</comment>
<dbReference type="Gene3D" id="3.30.40.10">
    <property type="entry name" value="Zinc/RING finger domain, C3HC4 (zinc finger)"/>
    <property type="match status" value="1"/>
</dbReference>
<dbReference type="InterPro" id="IPR001841">
    <property type="entry name" value="Znf_RING"/>
</dbReference>
<dbReference type="Pfam" id="PF12678">
    <property type="entry name" value="zf-rbx1"/>
    <property type="match status" value="1"/>
</dbReference>
<dbReference type="PANTHER" id="PTHR22763">
    <property type="entry name" value="RING ZINC FINGER PROTEIN"/>
    <property type="match status" value="1"/>
</dbReference>
<gene>
    <name evidence="8" type="ORF">EJ03DRAFT_335726</name>
</gene>
<evidence type="ECO:0000256" key="3">
    <source>
        <dbReference type="ARBA" id="ARBA00022771"/>
    </source>
</evidence>
<evidence type="ECO:0000256" key="4">
    <source>
        <dbReference type="ARBA" id="ARBA00022786"/>
    </source>
</evidence>
<keyword evidence="5" id="KW-0862">Zinc</keyword>